<feature type="region of interest" description="Disordered" evidence="6">
    <location>
        <begin position="336"/>
        <end position="389"/>
    </location>
</feature>
<dbReference type="InParanoid" id="A0A1Y2ME21"/>
<evidence type="ECO:0000313" key="10">
    <source>
        <dbReference type="Proteomes" id="UP000193240"/>
    </source>
</evidence>
<gene>
    <name evidence="9" type="ORF">B5807_00490</name>
</gene>
<evidence type="ECO:0000256" key="7">
    <source>
        <dbReference type="SAM" id="Phobius"/>
    </source>
</evidence>
<comment type="similarity">
    <text evidence="5">Belongs to the SAT4 family.</text>
</comment>
<dbReference type="OMA" id="WFHVIAS"/>
<evidence type="ECO:0000256" key="3">
    <source>
        <dbReference type="ARBA" id="ARBA00022989"/>
    </source>
</evidence>
<feature type="transmembrane region" description="Helical" evidence="7">
    <location>
        <begin position="124"/>
        <end position="145"/>
    </location>
</feature>
<dbReference type="PANTHER" id="PTHR33048">
    <property type="entry name" value="PTH11-LIKE INTEGRAL MEMBRANE PROTEIN (AFU_ORTHOLOGUE AFUA_5G11245)"/>
    <property type="match status" value="1"/>
</dbReference>
<feature type="transmembrane region" description="Helical" evidence="7">
    <location>
        <begin position="216"/>
        <end position="240"/>
    </location>
</feature>
<dbReference type="Pfam" id="PF20684">
    <property type="entry name" value="Fung_rhodopsin"/>
    <property type="match status" value="1"/>
</dbReference>
<evidence type="ECO:0000313" key="9">
    <source>
        <dbReference type="EMBL" id="OSS53727.1"/>
    </source>
</evidence>
<dbReference type="GO" id="GO:0016020">
    <property type="term" value="C:membrane"/>
    <property type="evidence" value="ECO:0007669"/>
    <property type="project" value="UniProtKB-SubCell"/>
</dbReference>
<comment type="subcellular location">
    <subcellularLocation>
        <location evidence="1">Membrane</location>
        <topology evidence="1">Multi-pass membrane protein</topology>
    </subcellularLocation>
</comment>
<organism evidence="9 10">
    <name type="scientific">Epicoccum nigrum</name>
    <name type="common">Soil fungus</name>
    <name type="synonym">Epicoccum purpurascens</name>
    <dbReference type="NCBI Taxonomy" id="105696"/>
    <lineage>
        <taxon>Eukaryota</taxon>
        <taxon>Fungi</taxon>
        <taxon>Dikarya</taxon>
        <taxon>Ascomycota</taxon>
        <taxon>Pezizomycotina</taxon>
        <taxon>Dothideomycetes</taxon>
        <taxon>Pleosporomycetidae</taxon>
        <taxon>Pleosporales</taxon>
        <taxon>Pleosporineae</taxon>
        <taxon>Didymellaceae</taxon>
        <taxon>Epicoccum</taxon>
    </lineage>
</organism>
<feature type="compositionally biased region" description="Basic and acidic residues" evidence="6">
    <location>
        <begin position="357"/>
        <end position="371"/>
    </location>
</feature>
<accession>A0A1Y2ME21</accession>
<protein>
    <recommendedName>
        <fullName evidence="8">Rhodopsin domain-containing protein</fullName>
    </recommendedName>
</protein>
<dbReference type="AlphaFoldDB" id="A0A1Y2ME21"/>
<evidence type="ECO:0000256" key="2">
    <source>
        <dbReference type="ARBA" id="ARBA00022692"/>
    </source>
</evidence>
<evidence type="ECO:0000256" key="5">
    <source>
        <dbReference type="ARBA" id="ARBA00038359"/>
    </source>
</evidence>
<evidence type="ECO:0000256" key="1">
    <source>
        <dbReference type="ARBA" id="ARBA00004141"/>
    </source>
</evidence>
<dbReference type="PANTHER" id="PTHR33048:SF160">
    <property type="entry name" value="SAT4 FAMILY MEMBRANE PROTEIN"/>
    <property type="match status" value="1"/>
</dbReference>
<reference evidence="9 10" key="1">
    <citation type="journal article" date="2017" name="Genome Announc.">
        <title>Genome sequence of the saprophytic ascomycete Epicoccum nigrum ICMP 19927 strain isolated from New Zealand.</title>
        <authorList>
            <person name="Fokin M."/>
            <person name="Fleetwood D."/>
            <person name="Weir B.S."/>
            <person name="Villas-Boas S.G."/>
        </authorList>
    </citation>
    <scope>NUCLEOTIDE SEQUENCE [LARGE SCALE GENOMIC DNA]</scope>
    <source>
        <strain evidence="9 10">ICMP 19927</strain>
    </source>
</reference>
<keyword evidence="2 7" id="KW-0812">Transmembrane</keyword>
<evidence type="ECO:0000259" key="8">
    <source>
        <dbReference type="Pfam" id="PF20684"/>
    </source>
</evidence>
<dbReference type="Proteomes" id="UP000193240">
    <property type="component" value="Unassembled WGS sequence"/>
</dbReference>
<feature type="compositionally biased region" description="Polar residues" evidence="6">
    <location>
        <begin position="372"/>
        <end position="383"/>
    </location>
</feature>
<feature type="transmembrane region" description="Helical" evidence="7">
    <location>
        <begin position="12"/>
        <end position="30"/>
    </location>
</feature>
<keyword evidence="3 7" id="KW-1133">Transmembrane helix</keyword>
<dbReference type="EMBL" id="KZ107838">
    <property type="protein sequence ID" value="OSS53727.1"/>
    <property type="molecule type" value="Genomic_DNA"/>
</dbReference>
<dbReference type="InterPro" id="IPR052337">
    <property type="entry name" value="SAT4-like"/>
</dbReference>
<sequence>MVASRQHEALSMVVAFPVLSTVFVILRTYSRYLSRNFGWDDHLILLSTVLLFGQTLTIYKYILLSGTGYHVYDLPKQTIAEKITAMKWSFAVQMFYHPLMCTIRASIIVFLWRMKDYRRRIRYSLHIVFWLNVGYTIATSLGNTFQCDPIRYAWLRPEMDQYDANGKVTVPGGTCIDSRTFILSSCALSIFMDLIIIPIPSLMVWNLQMTVKTKTLVVLVMSLGWISTGVSVGRFIVYYYRFAPTNTDRTWDIGVVISIAEPAVHIITACAPATKGLIRMLFPSFGTEYDERYPTYPTGSKSGSRAPVSKPRPSGTFNFGLSTKGLEEDQDVVVTERERASPRGEDVYGMRPLGSLDSREGIDHDDFELSTHENTASKPNTGYSKGDIDAIEAEPKHLLGSAR</sequence>
<feature type="domain" description="Rhodopsin" evidence="8">
    <location>
        <begin position="26"/>
        <end position="279"/>
    </location>
</feature>
<feature type="transmembrane region" description="Helical" evidence="7">
    <location>
        <begin position="94"/>
        <end position="112"/>
    </location>
</feature>
<feature type="region of interest" description="Disordered" evidence="6">
    <location>
        <begin position="296"/>
        <end position="321"/>
    </location>
</feature>
<evidence type="ECO:0000256" key="4">
    <source>
        <dbReference type="ARBA" id="ARBA00023136"/>
    </source>
</evidence>
<proteinExistence type="inferred from homology"/>
<evidence type="ECO:0000256" key="6">
    <source>
        <dbReference type="SAM" id="MobiDB-lite"/>
    </source>
</evidence>
<feature type="transmembrane region" description="Helical" evidence="7">
    <location>
        <begin position="42"/>
        <end position="62"/>
    </location>
</feature>
<keyword evidence="4 7" id="KW-0472">Membrane</keyword>
<feature type="transmembrane region" description="Helical" evidence="7">
    <location>
        <begin position="181"/>
        <end position="204"/>
    </location>
</feature>
<feature type="compositionally biased region" description="Basic and acidic residues" evidence="6">
    <location>
        <begin position="336"/>
        <end position="348"/>
    </location>
</feature>
<name>A0A1Y2ME21_EPING</name>
<dbReference type="InterPro" id="IPR049326">
    <property type="entry name" value="Rhodopsin_dom_fungi"/>
</dbReference>
<keyword evidence="10" id="KW-1185">Reference proteome</keyword>